<accession>A0A0E3VWE0</accession>
<dbReference type="EMBL" id="AP014685">
    <property type="protein sequence ID" value="BAR60745.1"/>
    <property type="molecule type" value="Genomic_DNA"/>
</dbReference>
<gene>
    <name evidence="4" type="ORF">NK6_7594</name>
</gene>
<evidence type="ECO:0000313" key="4">
    <source>
        <dbReference type="EMBL" id="BAR60745.1"/>
    </source>
</evidence>
<name>A0A0E3VWE0_9BRAD</name>
<evidence type="ECO:0000313" key="5">
    <source>
        <dbReference type="Proteomes" id="UP000063308"/>
    </source>
</evidence>
<proteinExistence type="predicted"/>
<feature type="coiled-coil region" evidence="1">
    <location>
        <begin position="61"/>
        <end position="88"/>
    </location>
</feature>
<sequence>MTAIANWMQRGRRIWRGHLQRDQLPEATGGSMGNIERWLLALLSVLVIVSCVCATIVLMQATALKAEIATLQREIIALKLRVARLDQIASANEARDKPSTEAPKPPAENRPDQTALVLSREEIQLIRDYIKPAPVAGSATEQIKVGDPVTGETIPFPSPITEKVRKLLGARFTIRNGVIVITRIGSRHADVVIGPN</sequence>
<keyword evidence="3" id="KW-1133">Transmembrane helix</keyword>
<dbReference type="Proteomes" id="UP000063308">
    <property type="component" value="Chromosome"/>
</dbReference>
<keyword evidence="1" id="KW-0175">Coiled coil</keyword>
<keyword evidence="3" id="KW-0472">Membrane</keyword>
<reference evidence="4 5" key="1">
    <citation type="submission" date="2014-11" db="EMBL/GenBank/DDBJ databases">
        <title>Symbiosis island explosion on the genome of extra-slow-growing strains of soybean bradyrhizobia with massive insertion sequences.</title>
        <authorList>
            <person name="Iida T."/>
            <person name="Minamisawa K."/>
        </authorList>
    </citation>
    <scope>NUCLEOTIDE SEQUENCE [LARGE SCALE GENOMIC DNA]</scope>
    <source>
        <strain evidence="4 5">NK6</strain>
    </source>
</reference>
<evidence type="ECO:0000256" key="3">
    <source>
        <dbReference type="SAM" id="Phobius"/>
    </source>
</evidence>
<organism evidence="4 5">
    <name type="scientific">Bradyrhizobium diazoefficiens</name>
    <dbReference type="NCBI Taxonomy" id="1355477"/>
    <lineage>
        <taxon>Bacteria</taxon>
        <taxon>Pseudomonadati</taxon>
        <taxon>Pseudomonadota</taxon>
        <taxon>Alphaproteobacteria</taxon>
        <taxon>Hyphomicrobiales</taxon>
        <taxon>Nitrobacteraceae</taxon>
        <taxon>Bradyrhizobium</taxon>
    </lineage>
</organism>
<evidence type="ECO:0000256" key="2">
    <source>
        <dbReference type="SAM" id="MobiDB-lite"/>
    </source>
</evidence>
<evidence type="ECO:0000256" key="1">
    <source>
        <dbReference type="SAM" id="Coils"/>
    </source>
</evidence>
<keyword evidence="3" id="KW-0812">Transmembrane</keyword>
<protein>
    <submittedName>
        <fullName evidence="4">Uncharacterized protein</fullName>
    </submittedName>
</protein>
<feature type="transmembrane region" description="Helical" evidence="3">
    <location>
        <begin position="38"/>
        <end position="59"/>
    </location>
</feature>
<dbReference type="AlphaFoldDB" id="A0A0E3VWE0"/>
<feature type="region of interest" description="Disordered" evidence="2">
    <location>
        <begin position="91"/>
        <end position="113"/>
    </location>
</feature>